<reference evidence="2 3" key="1">
    <citation type="submission" date="2015-08" db="EMBL/GenBank/DDBJ databases">
        <title>Next Generation Sequencing and Analysis of the Genome of Puccinia sorghi L Schw, the Causal Agent of Maize Common Rust.</title>
        <authorList>
            <person name="Rochi L."/>
            <person name="Burguener G."/>
            <person name="Darino M."/>
            <person name="Turjanski A."/>
            <person name="Kreff E."/>
            <person name="Dieguez M.J."/>
            <person name="Sacco F."/>
        </authorList>
    </citation>
    <scope>NUCLEOTIDE SEQUENCE [LARGE SCALE GENOMIC DNA]</scope>
    <source>
        <strain evidence="2 3">RO10H11247</strain>
    </source>
</reference>
<dbReference type="SUPFAM" id="SSF47954">
    <property type="entry name" value="Cyclin-like"/>
    <property type="match status" value="1"/>
</dbReference>
<evidence type="ECO:0000256" key="1">
    <source>
        <dbReference type="SAM" id="MobiDB-lite"/>
    </source>
</evidence>
<comment type="caution">
    <text evidence="2">The sequence shown here is derived from an EMBL/GenBank/DDBJ whole genome shotgun (WGS) entry which is preliminary data.</text>
</comment>
<evidence type="ECO:0000313" key="2">
    <source>
        <dbReference type="EMBL" id="KNZ47567.1"/>
    </source>
</evidence>
<dbReference type="InterPro" id="IPR036915">
    <property type="entry name" value="Cyclin-like_sf"/>
</dbReference>
<protein>
    <submittedName>
        <fullName evidence="2">Uncharacterized protein</fullName>
    </submittedName>
</protein>
<feature type="region of interest" description="Disordered" evidence="1">
    <location>
        <begin position="1"/>
        <end position="21"/>
    </location>
</feature>
<name>A0A0L6UH23_9BASI</name>
<evidence type="ECO:0000313" key="3">
    <source>
        <dbReference type="Proteomes" id="UP000037035"/>
    </source>
</evidence>
<organism evidence="2 3">
    <name type="scientific">Puccinia sorghi</name>
    <dbReference type="NCBI Taxonomy" id="27349"/>
    <lineage>
        <taxon>Eukaryota</taxon>
        <taxon>Fungi</taxon>
        <taxon>Dikarya</taxon>
        <taxon>Basidiomycota</taxon>
        <taxon>Pucciniomycotina</taxon>
        <taxon>Pucciniomycetes</taxon>
        <taxon>Pucciniales</taxon>
        <taxon>Pucciniaceae</taxon>
        <taxon>Puccinia</taxon>
    </lineage>
</organism>
<dbReference type="EMBL" id="LAVV01011608">
    <property type="protein sequence ID" value="KNZ47567.1"/>
    <property type="molecule type" value="Genomic_DNA"/>
</dbReference>
<gene>
    <name evidence="2" type="ORF">VP01_62g2</name>
</gene>
<dbReference type="AlphaFoldDB" id="A0A0L6UH23"/>
<dbReference type="VEuPathDB" id="FungiDB:VP01_62g2"/>
<dbReference type="STRING" id="27349.A0A0L6UH23"/>
<dbReference type="Proteomes" id="UP000037035">
    <property type="component" value="Unassembled WGS sequence"/>
</dbReference>
<accession>A0A0L6UH23</accession>
<sequence length="166" mass="18953">MAERQTHTLRNPLASPDEPTPSALDGVHAQLEAELRLYDFCLIFPMVLFRWGALDPASRRTTQTAPDRNGYSGHPISAVLFCHLVCSFWYTRAIFLASKLEEKPARIRDIINVYDYLIQFIEWSREQVSTPVQVERDGAVTASRVAREAEQKIQDNPLLPVEIKQN</sequence>
<proteinExistence type="predicted"/>
<dbReference type="OrthoDB" id="10264655at2759"/>
<dbReference type="Gene3D" id="1.10.472.10">
    <property type="entry name" value="Cyclin-like"/>
    <property type="match status" value="1"/>
</dbReference>
<keyword evidence="3" id="KW-1185">Reference proteome</keyword>